<evidence type="ECO:0000313" key="2">
    <source>
        <dbReference type="EMBL" id="GJJ71501.1"/>
    </source>
</evidence>
<dbReference type="Gene3D" id="1.20.1280.50">
    <property type="match status" value="1"/>
</dbReference>
<dbReference type="InterPro" id="IPR001810">
    <property type="entry name" value="F-box_dom"/>
</dbReference>
<sequence length="539" mass="60301">MSHPPSPSGTSYYYDDTLEFSDESLERFSVLPPEVLCLLADHLSPSDLAACCQVCRGFRYYFEDYLFRDLVLVHPNRIADFNFAEERFKRHCFLTRSFVSSAGMQHARMLITSECRSLRRLCLQFSPRATIPPNVMANLLTSLSGANTRIHHITLAGAIDWTTTLRQLSSWRVLSSLDLDFAHVTLTEVAARSCQGSFEVVGALPALRKLSLANFYGPCSGLLMLLRECPNLEAVRFKLLDVWQPSTSCSAELVELLKNVQTLTWEASAVGSEELGEMLGLGSRTKKVAIAARHMDSLEPLASKAPTFRSLTLAGVQGPFGAELQWFLEKSTTLQELVILPSLQFEQGHQTRLLARNFHDRSGQMRILDEHAAGWSAMWGCSLTLTYLEVVIERLQPTYAEGISSSSGSQSWSLSAGCLAEHKVVYEQLGLLVNLRHLRLGVRGAEEHQTSSLLFSADTGLGPLGGMKSIQTLDLRWTIHEIGRIELDWFYSHWPRLKVIKGLTELPLEADQRSLQRSDGAKTWIQEHPFGVGHDYYGH</sequence>
<dbReference type="SUPFAM" id="SSF81383">
    <property type="entry name" value="F-box domain"/>
    <property type="match status" value="1"/>
</dbReference>
<dbReference type="Proteomes" id="UP000827284">
    <property type="component" value="Unassembled WGS sequence"/>
</dbReference>
<dbReference type="PROSITE" id="PS50181">
    <property type="entry name" value="FBOX"/>
    <property type="match status" value="1"/>
</dbReference>
<evidence type="ECO:0000259" key="1">
    <source>
        <dbReference type="PROSITE" id="PS50181"/>
    </source>
</evidence>
<reference evidence="2" key="2">
    <citation type="journal article" date="2022" name="Microbiol. Resour. Announc.">
        <title>Whole-Genome Sequence of Entomortierella parvispora E1425, a Mucoromycotan Fungus Associated with Burkholderiaceae-Related Endosymbiotic Bacteria.</title>
        <authorList>
            <person name="Herlambang A."/>
            <person name="Guo Y."/>
            <person name="Takashima Y."/>
            <person name="Narisawa K."/>
            <person name="Ohta H."/>
            <person name="Nishizawa T."/>
        </authorList>
    </citation>
    <scope>NUCLEOTIDE SEQUENCE</scope>
    <source>
        <strain evidence="2">E1425</strain>
    </source>
</reference>
<dbReference type="Gene3D" id="3.80.10.10">
    <property type="entry name" value="Ribonuclease Inhibitor"/>
    <property type="match status" value="1"/>
</dbReference>
<feature type="domain" description="F-box" evidence="1">
    <location>
        <begin position="25"/>
        <end position="70"/>
    </location>
</feature>
<dbReference type="SMART" id="SM00256">
    <property type="entry name" value="FBOX"/>
    <property type="match status" value="1"/>
</dbReference>
<dbReference type="EMBL" id="BQFW01000005">
    <property type="protein sequence ID" value="GJJ71501.1"/>
    <property type="molecule type" value="Genomic_DNA"/>
</dbReference>
<dbReference type="SUPFAM" id="SSF52047">
    <property type="entry name" value="RNI-like"/>
    <property type="match status" value="1"/>
</dbReference>
<dbReference type="InterPro" id="IPR036047">
    <property type="entry name" value="F-box-like_dom_sf"/>
</dbReference>
<protein>
    <recommendedName>
        <fullName evidence="1">F-box domain-containing protein</fullName>
    </recommendedName>
</protein>
<dbReference type="AlphaFoldDB" id="A0A9P3LUU0"/>
<gene>
    <name evidence="2" type="ORF">EMPS_03851</name>
</gene>
<reference evidence="2" key="1">
    <citation type="submission" date="2021-11" db="EMBL/GenBank/DDBJ databases">
        <authorList>
            <person name="Herlambang A."/>
            <person name="Guo Y."/>
            <person name="Takashima Y."/>
            <person name="Nishizawa T."/>
        </authorList>
    </citation>
    <scope>NUCLEOTIDE SEQUENCE</scope>
    <source>
        <strain evidence="2">E1425</strain>
    </source>
</reference>
<dbReference type="CDD" id="cd09917">
    <property type="entry name" value="F-box_SF"/>
    <property type="match status" value="1"/>
</dbReference>
<comment type="caution">
    <text evidence="2">The sequence shown here is derived from an EMBL/GenBank/DDBJ whole genome shotgun (WGS) entry which is preliminary data.</text>
</comment>
<dbReference type="Pfam" id="PF12937">
    <property type="entry name" value="F-box-like"/>
    <property type="match status" value="1"/>
</dbReference>
<dbReference type="InterPro" id="IPR032675">
    <property type="entry name" value="LRR_dom_sf"/>
</dbReference>
<organism evidence="2 3">
    <name type="scientific">Entomortierella parvispora</name>
    <dbReference type="NCBI Taxonomy" id="205924"/>
    <lineage>
        <taxon>Eukaryota</taxon>
        <taxon>Fungi</taxon>
        <taxon>Fungi incertae sedis</taxon>
        <taxon>Mucoromycota</taxon>
        <taxon>Mortierellomycotina</taxon>
        <taxon>Mortierellomycetes</taxon>
        <taxon>Mortierellales</taxon>
        <taxon>Mortierellaceae</taxon>
        <taxon>Entomortierella</taxon>
    </lineage>
</organism>
<evidence type="ECO:0000313" key="3">
    <source>
        <dbReference type="Proteomes" id="UP000827284"/>
    </source>
</evidence>
<accession>A0A9P3LUU0</accession>
<name>A0A9P3LUU0_9FUNG</name>
<keyword evidence="3" id="KW-1185">Reference proteome</keyword>
<proteinExistence type="predicted"/>